<dbReference type="SUPFAM" id="SSF89447">
    <property type="entry name" value="AbrB/MazE/MraZ-like"/>
    <property type="match status" value="1"/>
</dbReference>
<comment type="caution">
    <text evidence="3">The sequence shown here is derived from an EMBL/GenBank/DDBJ whole genome shotgun (WGS) entry which is preliminary data.</text>
</comment>
<reference evidence="4" key="1">
    <citation type="journal article" date="2019" name="Int. J. Syst. Evol. Microbiol.">
        <title>The Global Catalogue of Microorganisms (GCM) 10K type strain sequencing project: providing services to taxonomists for standard genome sequencing and annotation.</title>
        <authorList>
            <consortium name="The Broad Institute Genomics Platform"/>
            <consortium name="The Broad Institute Genome Sequencing Center for Infectious Disease"/>
            <person name="Wu L."/>
            <person name="Ma J."/>
        </authorList>
    </citation>
    <scope>NUCLEOTIDE SEQUENCE [LARGE SCALE GENOMIC DNA]</scope>
    <source>
        <strain evidence="4">KCTC 42964</strain>
    </source>
</reference>
<dbReference type="EMBL" id="JBHRTR010000016">
    <property type="protein sequence ID" value="MFC3226819.1"/>
    <property type="molecule type" value="Genomic_DNA"/>
</dbReference>
<evidence type="ECO:0000259" key="2">
    <source>
        <dbReference type="PROSITE" id="PS51740"/>
    </source>
</evidence>
<keyword evidence="1 3" id="KW-0238">DNA-binding</keyword>
<dbReference type="InterPro" id="IPR007159">
    <property type="entry name" value="SpoVT-AbrB_dom"/>
</dbReference>
<protein>
    <submittedName>
        <fullName evidence="3">AbrB/MazE/SpoVT family DNA-binding domain-containing protein</fullName>
    </submittedName>
</protein>
<organism evidence="3 4">
    <name type="scientific">Marinibaculum pumilum</name>
    <dbReference type="NCBI Taxonomy" id="1766165"/>
    <lineage>
        <taxon>Bacteria</taxon>
        <taxon>Pseudomonadati</taxon>
        <taxon>Pseudomonadota</taxon>
        <taxon>Alphaproteobacteria</taxon>
        <taxon>Rhodospirillales</taxon>
        <taxon>Rhodospirillaceae</taxon>
        <taxon>Marinibaculum</taxon>
    </lineage>
</organism>
<sequence length="79" mass="8807">MRVTSKGQVTIPQHIREHAGLRPGCEVEFTIDDEGHVRVGLKREQPDNKPLAEAIERLKGSADAGMSTEEIMALTRDWP</sequence>
<dbReference type="RefSeq" id="WP_379898954.1">
    <property type="nucleotide sequence ID" value="NZ_JBHRTR010000016.1"/>
</dbReference>
<dbReference type="InterPro" id="IPR037914">
    <property type="entry name" value="SpoVT-AbrB_sf"/>
</dbReference>
<dbReference type="SMART" id="SM00966">
    <property type="entry name" value="SpoVT_AbrB"/>
    <property type="match status" value="1"/>
</dbReference>
<name>A0ABV7KWV1_9PROT</name>
<dbReference type="Pfam" id="PF04014">
    <property type="entry name" value="MazE_antitoxin"/>
    <property type="match status" value="1"/>
</dbReference>
<evidence type="ECO:0000313" key="4">
    <source>
        <dbReference type="Proteomes" id="UP001595528"/>
    </source>
</evidence>
<dbReference type="Gene3D" id="2.10.260.10">
    <property type="match status" value="1"/>
</dbReference>
<proteinExistence type="predicted"/>
<evidence type="ECO:0000313" key="3">
    <source>
        <dbReference type="EMBL" id="MFC3226819.1"/>
    </source>
</evidence>
<dbReference type="Proteomes" id="UP001595528">
    <property type="component" value="Unassembled WGS sequence"/>
</dbReference>
<dbReference type="PROSITE" id="PS51740">
    <property type="entry name" value="SPOVT_ABRB"/>
    <property type="match status" value="1"/>
</dbReference>
<accession>A0ABV7KWV1</accession>
<dbReference type="GO" id="GO:0003677">
    <property type="term" value="F:DNA binding"/>
    <property type="evidence" value="ECO:0007669"/>
    <property type="project" value="UniProtKB-KW"/>
</dbReference>
<feature type="domain" description="SpoVT-AbrB" evidence="2">
    <location>
        <begin position="1"/>
        <end position="44"/>
    </location>
</feature>
<evidence type="ECO:0000256" key="1">
    <source>
        <dbReference type="PROSITE-ProRule" id="PRU01076"/>
    </source>
</evidence>
<dbReference type="NCBIfam" id="TIGR01439">
    <property type="entry name" value="lp_hng_hel_AbrB"/>
    <property type="match status" value="1"/>
</dbReference>
<keyword evidence="4" id="KW-1185">Reference proteome</keyword>
<gene>
    <name evidence="3" type="ORF">ACFOGJ_06245</name>
</gene>